<dbReference type="InterPro" id="IPR043504">
    <property type="entry name" value="Peptidase_S1_PA_chymotrypsin"/>
</dbReference>
<dbReference type="Gene3D" id="2.40.10.10">
    <property type="entry name" value="Trypsin-like serine proteases"/>
    <property type="match status" value="1"/>
</dbReference>
<keyword evidence="1" id="KW-0645">Protease</keyword>
<dbReference type="InterPro" id="IPR009003">
    <property type="entry name" value="Peptidase_S1_PA"/>
</dbReference>
<dbReference type="PANTHER" id="PTHR24264:SF20">
    <property type="entry name" value="TRYPSIN-LIKE"/>
    <property type="match status" value="1"/>
</dbReference>
<dbReference type="Pfam" id="PF00089">
    <property type="entry name" value="Trypsin"/>
    <property type="match status" value="1"/>
</dbReference>
<dbReference type="InterPro" id="IPR001254">
    <property type="entry name" value="Trypsin_dom"/>
</dbReference>
<proteinExistence type="predicted"/>
<evidence type="ECO:0000256" key="2">
    <source>
        <dbReference type="ARBA" id="ARBA00022801"/>
    </source>
</evidence>
<keyword evidence="2" id="KW-0378">Hydrolase</keyword>
<dbReference type="Ensembl" id="ENSLLTT00000006828.1">
    <property type="protein sequence ID" value="ENSLLTP00000006575.1"/>
    <property type="gene ID" value="ENSLLTG00000005017.1"/>
</dbReference>
<dbReference type="SUPFAM" id="SSF50494">
    <property type="entry name" value="Trypsin-like serine proteases"/>
    <property type="match status" value="1"/>
</dbReference>
<name>A0A8C5RPX9_LATLA</name>
<dbReference type="GO" id="GO:0005615">
    <property type="term" value="C:extracellular space"/>
    <property type="evidence" value="ECO:0007669"/>
    <property type="project" value="TreeGrafter"/>
</dbReference>
<reference evidence="5" key="1">
    <citation type="submission" date="2025-08" db="UniProtKB">
        <authorList>
            <consortium name="Ensembl"/>
        </authorList>
    </citation>
    <scope>IDENTIFICATION</scope>
</reference>
<dbReference type="InterPro" id="IPR050127">
    <property type="entry name" value="Serine_Proteases_S1"/>
</dbReference>
<evidence type="ECO:0000313" key="5">
    <source>
        <dbReference type="Ensembl" id="ENSLLTP00000006575.1"/>
    </source>
</evidence>
<evidence type="ECO:0000256" key="1">
    <source>
        <dbReference type="ARBA" id="ARBA00022670"/>
    </source>
</evidence>
<sequence length="111" mass="12031">MVVHPDYSASSKSTDIRLIKVTPTSRDGGLVLRGGGREEAGASFWGICGLWRNFLTPLPPWATRGGGGLVCNGCMFGIISWGHSCASPGYPGIYTAMANFQKWIYRTIFQT</sequence>
<keyword evidence="6" id="KW-1185">Reference proteome</keyword>
<organism evidence="5 6">
    <name type="scientific">Laticauda laticaudata</name>
    <name type="common">Blue-ringed sea krait</name>
    <name type="synonym">Blue-lipped sea krait</name>
    <dbReference type="NCBI Taxonomy" id="8630"/>
    <lineage>
        <taxon>Eukaryota</taxon>
        <taxon>Metazoa</taxon>
        <taxon>Chordata</taxon>
        <taxon>Craniata</taxon>
        <taxon>Vertebrata</taxon>
        <taxon>Euteleostomi</taxon>
        <taxon>Lepidosauria</taxon>
        <taxon>Squamata</taxon>
        <taxon>Bifurcata</taxon>
        <taxon>Unidentata</taxon>
        <taxon>Episquamata</taxon>
        <taxon>Toxicofera</taxon>
        <taxon>Serpentes</taxon>
        <taxon>Colubroidea</taxon>
        <taxon>Elapidae</taxon>
        <taxon>Laticaudinae</taxon>
        <taxon>Laticauda</taxon>
    </lineage>
</organism>
<accession>A0A8C5RPX9</accession>
<dbReference type="PANTHER" id="PTHR24264">
    <property type="entry name" value="TRYPSIN-RELATED"/>
    <property type="match status" value="1"/>
</dbReference>
<keyword evidence="3" id="KW-0720">Serine protease</keyword>
<evidence type="ECO:0000256" key="3">
    <source>
        <dbReference type="ARBA" id="ARBA00022825"/>
    </source>
</evidence>
<dbReference type="AlphaFoldDB" id="A0A8C5RPX9"/>
<evidence type="ECO:0000313" key="6">
    <source>
        <dbReference type="Proteomes" id="UP000694406"/>
    </source>
</evidence>
<dbReference type="GO" id="GO:0004252">
    <property type="term" value="F:serine-type endopeptidase activity"/>
    <property type="evidence" value="ECO:0007669"/>
    <property type="project" value="InterPro"/>
</dbReference>
<reference evidence="5" key="2">
    <citation type="submission" date="2025-09" db="UniProtKB">
        <authorList>
            <consortium name="Ensembl"/>
        </authorList>
    </citation>
    <scope>IDENTIFICATION</scope>
</reference>
<dbReference type="Proteomes" id="UP000694406">
    <property type="component" value="Unplaced"/>
</dbReference>
<dbReference type="GO" id="GO:0006508">
    <property type="term" value="P:proteolysis"/>
    <property type="evidence" value="ECO:0007669"/>
    <property type="project" value="UniProtKB-KW"/>
</dbReference>
<feature type="domain" description="Peptidase S1" evidence="4">
    <location>
        <begin position="66"/>
        <end position="104"/>
    </location>
</feature>
<protein>
    <recommendedName>
        <fullName evidence="4">Peptidase S1 domain-containing protein</fullName>
    </recommendedName>
</protein>
<evidence type="ECO:0000259" key="4">
    <source>
        <dbReference type="Pfam" id="PF00089"/>
    </source>
</evidence>